<dbReference type="EMBL" id="LXQA010064033">
    <property type="protein sequence ID" value="MCI07059.1"/>
    <property type="molecule type" value="Genomic_DNA"/>
</dbReference>
<sequence>MHTKTPMGKNLGRVRVVGWVNFIPREMVNEGGGGGGGGWKRKKTITLQW</sequence>
<keyword evidence="3" id="KW-1185">Reference proteome</keyword>
<evidence type="ECO:0000313" key="3">
    <source>
        <dbReference type="Proteomes" id="UP000265520"/>
    </source>
</evidence>
<dbReference type="Proteomes" id="UP000265520">
    <property type="component" value="Unassembled WGS sequence"/>
</dbReference>
<feature type="compositionally biased region" description="Basic residues" evidence="1">
    <location>
        <begin position="39"/>
        <end position="49"/>
    </location>
</feature>
<reference evidence="2 3" key="1">
    <citation type="journal article" date="2018" name="Front. Plant Sci.">
        <title>Red Clover (Trifolium pratense) and Zigzag Clover (T. medium) - A Picture of Genomic Similarities and Differences.</title>
        <authorList>
            <person name="Dluhosova J."/>
            <person name="Istvanek J."/>
            <person name="Nedelnik J."/>
            <person name="Repkova J."/>
        </authorList>
    </citation>
    <scope>NUCLEOTIDE SEQUENCE [LARGE SCALE GENOMIC DNA]</scope>
    <source>
        <strain evidence="3">cv. 10/8</strain>
        <tissue evidence="2">Leaf</tissue>
    </source>
</reference>
<evidence type="ECO:0000313" key="2">
    <source>
        <dbReference type="EMBL" id="MCI07059.1"/>
    </source>
</evidence>
<feature type="region of interest" description="Disordered" evidence="1">
    <location>
        <begin position="30"/>
        <end position="49"/>
    </location>
</feature>
<dbReference type="AlphaFoldDB" id="A0A392P6J4"/>
<name>A0A392P6J4_9FABA</name>
<evidence type="ECO:0000256" key="1">
    <source>
        <dbReference type="SAM" id="MobiDB-lite"/>
    </source>
</evidence>
<accession>A0A392P6J4</accession>
<organism evidence="2 3">
    <name type="scientific">Trifolium medium</name>
    <dbReference type="NCBI Taxonomy" id="97028"/>
    <lineage>
        <taxon>Eukaryota</taxon>
        <taxon>Viridiplantae</taxon>
        <taxon>Streptophyta</taxon>
        <taxon>Embryophyta</taxon>
        <taxon>Tracheophyta</taxon>
        <taxon>Spermatophyta</taxon>
        <taxon>Magnoliopsida</taxon>
        <taxon>eudicotyledons</taxon>
        <taxon>Gunneridae</taxon>
        <taxon>Pentapetalae</taxon>
        <taxon>rosids</taxon>
        <taxon>fabids</taxon>
        <taxon>Fabales</taxon>
        <taxon>Fabaceae</taxon>
        <taxon>Papilionoideae</taxon>
        <taxon>50 kb inversion clade</taxon>
        <taxon>NPAAA clade</taxon>
        <taxon>Hologalegina</taxon>
        <taxon>IRL clade</taxon>
        <taxon>Trifolieae</taxon>
        <taxon>Trifolium</taxon>
    </lineage>
</organism>
<proteinExistence type="predicted"/>
<comment type="caution">
    <text evidence="2">The sequence shown here is derived from an EMBL/GenBank/DDBJ whole genome shotgun (WGS) entry which is preliminary data.</text>
</comment>
<protein>
    <submittedName>
        <fullName evidence="2">Uncharacterized protein</fullName>
    </submittedName>
</protein>